<evidence type="ECO:0000313" key="3">
    <source>
        <dbReference type="Proteomes" id="UP000184185"/>
    </source>
</evidence>
<dbReference type="InterPro" id="IPR051531">
    <property type="entry name" value="N-acetyltransferase"/>
</dbReference>
<proteinExistence type="predicted"/>
<evidence type="ECO:0000259" key="1">
    <source>
        <dbReference type="PROSITE" id="PS51186"/>
    </source>
</evidence>
<dbReference type="InterPro" id="IPR016181">
    <property type="entry name" value="Acyl_CoA_acyltransferase"/>
</dbReference>
<dbReference type="InterPro" id="IPR000182">
    <property type="entry name" value="GNAT_dom"/>
</dbReference>
<dbReference type="EMBL" id="FQYQ01000002">
    <property type="protein sequence ID" value="SHI49965.1"/>
    <property type="molecule type" value="Genomic_DNA"/>
</dbReference>
<dbReference type="Proteomes" id="UP000184185">
    <property type="component" value="Unassembled WGS sequence"/>
</dbReference>
<accession>A0A1M6BML2</accession>
<name>A0A1M6BML2_PSEXY</name>
<reference evidence="2 3" key="1">
    <citation type="submission" date="2016-11" db="EMBL/GenBank/DDBJ databases">
        <authorList>
            <person name="Jaros S."/>
            <person name="Januszkiewicz K."/>
            <person name="Wedrychowicz H."/>
        </authorList>
    </citation>
    <scope>NUCLEOTIDE SEQUENCE [LARGE SCALE GENOMIC DNA]</scope>
    <source>
        <strain evidence="2 3">DSM 14809</strain>
    </source>
</reference>
<dbReference type="RefSeq" id="WP_072912337.1">
    <property type="nucleotide sequence ID" value="NZ_FQYQ01000002.1"/>
</dbReference>
<organism evidence="2 3">
    <name type="scientific">Pseudobutyrivibrio xylanivorans DSM 14809</name>
    <dbReference type="NCBI Taxonomy" id="1123012"/>
    <lineage>
        <taxon>Bacteria</taxon>
        <taxon>Bacillati</taxon>
        <taxon>Bacillota</taxon>
        <taxon>Clostridia</taxon>
        <taxon>Lachnospirales</taxon>
        <taxon>Lachnospiraceae</taxon>
        <taxon>Pseudobutyrivibrio</taxon>
    </lineage>
</organism>
<keyword evidence="2" id="KW-0808">Transferase</keyword>
<dbReference type="GO" id="GO:0016747">
    <property type="term" value="F:acyltransferase activity, transferring groups other than amino-acyl groups"/>
    <property type="evidence" value="ECO:0007669"/>
    <property type="project" value="InterPro"/>
</dbReference>
<feature type="domain" description="N-acetyltransferase" evidence="1">
    <location>
        <begin position="1"/>
        <end position="156"/>
    </location>
</feature>
<protein>
    <submittedName>
        <fullName evidence="2">Protein N-acetyltransferase, RimJ/RimL family</fullName>
    </submittedName>
</protein>
<dbReference type="SUPFAM" id="SSF55729">
    <property type="entry name" value="Acyl-CoA N-acyltransferases (Nat)"/>
    <property type="match status" value="1"/>
</dbReference>
<dbReference type="Gene3D" id="3.40.630.30">
    <property type="match status" value="1"/>
</dbReference>
<dbReference type="OrthoDB" id="2001595at2"/>
<dbReference type="PANTHER" id="PTHR43792">
    <property type="entry name" value="GNAT FAMILY, PUTATIVE (AFU_ORTHOLOGUE AFUA_3G00765)-RELATED-RELATED"/>
    <property type="match status" value="1"/>
</dbReference>
<dbReference type="Pfam" id="PF13302">
    <property type="entry name" value="Acetyltransf_3"/>
    <property type="match status" value="1"/>
</dbReference>
<keyword evidence="3" id="KW-1185">Reference proteome</keyword>
<evidence type="ECO:0000313" key="2">
    <source>
        <dbReference type="EMBL" id="SHI49965.1"/>
    </source>
</evidence>
<dbReference type="PROSITE" id="PS51186">
    <property type="entry name" value="GNAT"/>
    <property type="match status" value="1"/>
</dbReference>
<gene>
    <name evidence="2" type="ORF">SAMN02745725_00528</name>
</gene>
<dbReference type="AlphaFoldDB" id="A0A1M6BML2"/>
<sequence>MHIEPFDMKYLNDYFNGFNEEITKYQWPEPFENIEASKDMLQEFMDEMEKGETLFYSVISDDDKFIGSVEMHGMTSDCPELGVWIIENEQRKGFAYAALKKLLKYAARTYDKKKFYYEADIRNEGSMKLLSRFGTDYDIIECDLEETVTDSGKNLKLQGYVIAEK</sequence>